<keyword evidence="2" id="KW-1185">Reference proteome</keyword>
<name>A0A6S7H5J0_PARCT</name>
<gene>
    <name evidence="1" type="ORF">PACLA_8A034954</name>
</gene>
<accession>A0A6S7H5J0</accession>
<proteinExistence type="predicted"/>
<dbReference type="Proteomes" id="UP001152795">
    <property type="component" value="Unassembled WGS sequence"/>
</dbReference>
<organism evidence="1 2">
    <name type="scientific">Paramuricea clavata</name>
    <name type="common">Red gorgonian</name>
    <name type="synonym">Violescent sea-whip</name>
    <dbReference type="NCBI Taxonomy" id="317549"/>
    <lineage>
        <taxon>Eukaryota</taxon>
        <taxon>Metazoa</taxon>
        <taxon>Cnidaria</taxon>
        <taxon>Anthozoa</taxon>
        <taxon>Octocorallia</taxon>
        <taxon>Malacalcyonacea</taxon>
        <taxon>Plexauridae</taxon>
        <taxon>Paramuricea</taxon>
    </lineage>
</organism>
<evidence type="ECO:0000313" key="2">
    <source>
        <dbReference type="Proteomes" id="UP001152795"/>
    </source>
</evidence>
<reference evidence="1" key="1">
    <citation type="submission" date="2020-04" db="EMBL/GenBank/DDBJ databases">
        <authorList>
            <person name="Alioto T."/>
            <person name="Alioto T."/>
            <person name="Gomez Garrido J."/>
        </authorList>
    </citation>
    <scope>NUCLEOTIDE SEQUENCE</scope>
    <source>
        <strain evidence="1">A484AB</strain>
    </source>
</reference>
<protein>
    <submittedName>
        <fullName evidence="1">Uncharacterized protein</fullName>
    </submittedName>
</protein>
<dbReference type="EMBL" id="CACRXK020001950">
    <property type="protein sequence ID" value="CAB3991957.1"/>
    <property type="molecule type" value="Genomic_DNA"/>
</dbReference>
<dbReference type="AlphaFoldDB" id="A0A6S7H5J0"/>
<sequence>MAFSITKGTIEYNIETNTANKTNLIMRNNVVKSDGDDAADPAAQFFVDTGTDNVNANNLLYRFRPVSQPNKYLAVSGSKIILKDVPSTTTPTDSSHDFYVSAVPQNGNYQKYLYRYSAVNNLLYISTDGNDNVILAGDSPKAWLRLRQAPIGNTTVVTLTASVEDCFEGFQYSEKIYSGATNSSATDQEGSFYGKVVVSERISVSEE</sequence>
<evidence type="ECO:0000313" key="1">
    <source>
        <dbReference type="EMBL" id="CAB3991957.1"/>
    </source>
</evidence>
<comment type="caution">
    <text evidence="1">The sequence shown here is derived from an EMBL/GenBank/DDBJ whole genome shotgun (WGS) entry which is preliminary data.</text>
</comment>